<evidence type="ECO:0000313" key="12">
    <source>
        <dbReference type="Proteomes" id="UP000694726"/>
    </source>
</evidence>
<dbReference type="GO" id="GO:0030246">
    <property type="term" value="F:carbohydrate binding"/>
    <property type="evidence" value="ECO:0007669"/>
    <property type="project" value="UniProtKB-KW"/>
</dbReference>
<evidence type="ECO:0000256" key="7">
    <source>
        <dbReference type="ARBA" id="ARBA00038361"/>
    </source>
</evidence>
<dbReference type="SMART" id="SM00409">
    <property type="entry name" value="IG"/>
    <property type="match status" value="2"/>
</dbReference>
<dbReference type="Gene3D" id="2.60.40.10">
    <property type="entry name" value="Immunoglobulins"/>
    <property type="match status" value="3"/>
</dbReference>
<dbReference type="InterPro" id="IPR051036">
    <property type="entry name" value="SIGLEC"/>
</dbReference>
<feature type="domain" description="Ig-like" evidence="10">
    <location>
        <begin position="213"/>
        <end position="310"/>
    </location>
</feature>
<dbReference type="PANTHER" id="PTHR12035">
    <property type="entry name" value="SIALIC ACID BINDING IMMUNOGLOBULIN-LIKE LECTIN"/>
    <property type="match status" value="1"/>
</dbReference>
<dbReference type="Pfam" id="PF07686">
    <property type="entry name" value="V-set"/>
    <property type="match status" value="1"/>
</dbReference>
<evidence type="ECO:0000256" key="2">
    <source>
        <dbReference type="ARBA" id="ARBA00022692"/>
    </source>
</evidence>
<keyword evidence="2 9" id="KW-0812">Transmembrane</keyword>
<evidence type="ECO:0000256" key="6">
    <source>
        <dbReference type="ARBA" id="ARBA00023136"/>
    </source>
</evidence>
<evidence type="ECO:0000256" key="4">
    <source>
        <dbReference type="ARBA" id="ARBA00022889"/>
    </source>
</evidence>
<evidence type="ECO:0000256" key="9">
    <source>
        <dbReference type="SAM" id="Phobius"/>
    </source>
</evidence>
<evidence type="ECO:0000256" key="8">
    <source>
        <dbReference type="SAM" id="MobiDB-lite"/>
    </source>
</evidence>
<evidence type="ECO:0000259" key="10">
    <source>
        <dbReference type="PROSITE" id="PS50835"/>
    </source>
</evidence>
<keyword evidence="4" id="KW-0130">Cell adhesion</keyword>
<comment type="similarity">
    <text evidence="7">Belongs to the immunoglobulin superfamily. SIGLEC (sialic acid binding Ig-like lectin) family.</text>
</comment>
<feature type="region of interest" description="Disordered" evidence="8">
    <location>
        <begin position="48"/>
        <end position="75"/>
    </location>
</feature>
<evidence type="ECO:0000256" key="5">
    <source>
        <dbReference type="ARBA" id="ARBA00022989"/>
    </source>
</evidence>
<dbReference type="PROSITE" id="PS50835">
    <property type="entry name" value="IG_LIKE"/>
    <property type="match status" value="3"/>
</dbReference>
<dbReference type="InterPro" id="IPR013106">
    <property type="entry name" value="Ig_V-set"/>
</dbReference>
<evidence type="ECO:0000256" key="1">
    <source>
        <dbReference type="ARBA" id="ARBA00004479"/>
    </source>
</evidence>
<dbReference type="InterPro" id="IPR003598">
    <property type="entry name" value="Ig_sub2"/>
</dbReference>
<dbReference type="InterPro" id="IPR036179">
    <property type="entry name" value="Ig-like_dom_sf"/>
</dbReference>
<dbReference type="InterPro" id="IPR007110">
    <property type="entry name" value="Ig-like_dom"/>
</dbReference>
<protein>
    <recommendedName>
        <fullName evidence="10">Ig-like domain-containing protein</fullName>
    </recommendedName>
</protein>
<dbReference type="Ensembl" id="ENSSSCT00015090663.1">
    <property type="protein sequence ID" value="ENSSSCP00015037096.1"/>
    <property type="gene ID" value="ENSSSCG00015067665.1"/>
</dbReference>
<comment type="subcellular location">
    <subcellularLocation>
        <location evidence="1">Membrane</location>
        <topology evidence="1">Single-pass type I membrane protein</topology>
    </subcellularLocation>
</comment>
<feature type="transmembrane region" description="Helical" evidence="9">
    <location>
        <begin position="329"/>
        <end position="356"/>
    </location>
</feature>
<dbReference type="AlphaFoldDB" id="A0A8D0PVI2"/>
<feature type="domain" description="Ig-like" evidence="10">
    <location>
        <begin position="123"/>
        <end position="206"/>
    </location>
</feature>
<dbReference type="PANTHER" id="PTHR12035:SF125">
    <property type="entry name" value="SIALIC ACID-BINDING IG-LIKE LECTIN 5"/>
    <property type="match status" value="1"/>
</dbReference>
<proteinExistence type="inferred from homology"/>
<evidence type="ECO:0000256" key="3">
    <source>
        <dbReference type="ARBA" id="ARBA00022734"/>
    </source>
</evidence>
<keyword evidence="6 9" id="KW-0472">Membrane</keyword>
<dbReference type="GO" id="GO:0007155">
    <property type="term" value="P:cell adhesion"/>
    <property type="evidence" value="ECO:0007669"/>
    <property type="project" value="UniProtKB-KW"/>
</dbReference>
<keyword evidence="5 9" id="KW-1133">Transmembrane helix</keyword>
<feature type="domain" description="Ig-like" evidence="10">
    <location>
        <begin position="1"/>
        <end position="93"/>
    </location>
</feature>
<name>A0A8D0PVI2_PIG</name>
<reference evidence="11" key="1">
    <citation type="submission" date="2025-08" db="UniProtKB">
        <authorList>
            <consortium name="Ensembl"/>
        </authorList>
    </citation>
    <scope>IDENTIFICATION</scope>
</reference>
<evidence type="ECO:0000313" key="11">
    <source>
        <dbReference type="Ensembl" id="ENSSSCP00015037096.1"/>
    </source>
</evidence>
<dbReference type="GO" id="GO:0016020">
    <property type="term" value="C:membrane"/>
    <property type="evidence" value="ECO:0007669"/>
    <property type="project" value="UniProtKB-SubCell"/>
</dbReference>
<dbReference type="Pfam" id="PF13927">
    <property type="entry name" value="Ig_3"/>
    <property type="match status" value="1"/>
</dbReference>
<accession>A0A8D0PVI2</accession>
<dbReference type="InterPro" id="IPR003599">
    <property type="entry name" value="Ig_sub"/>
</dbReference>
<dbReference type="SMART" id="SM00408">
    <property type="entry name" value="IGc2"/>
    <property type="match status" value="1"/>
</dbReference>
<dbReference type="SUPFAM" id="SSF48726">
    <property type="entry name" value="Immunoglobulin"/>
    <property type="match status" value="3"/>
</dbReference>
<organism evidence="11 12">
    <name type="scientific">Sus scrofa</name>
    <name type="common">Pig</name>
    <dbReference type="NCBI Taxonomy" id="9823"/>
    <lineage>
        <taxon>Eukaryota</taxon>
        <taxon>Metazoa</taxon>
        <taxon>Chordata</taxon>
        <taxon>Craniata</taxon>
        <taxon>Vertebrata</taxon>
        <taxon>Euteleostomi</taxon>
        <taxon>Mammalia</taxon>
        <taxon>Eutheria</taxon>
        <taxon>Laurasiatheria</taxon>
        <taxon>Artiodactyla</taxon>
        <taxon>Suina</taxon>
        <taxon>Suidae</taxon>
        <taxon>Sus</taxon>
    </lineage>
</organism>
<keyword evidence="3" id="KW-0430">Lectin</keyword>
<sequence length="360" mass="40061">QVQESVTVQECLGVHVTCSFSFSWSYWFSPEHLFIYWFREGDNTRLGEPVATNNPHRPVNPQTRDRFQLSGDPQNKDCSLSIRDARMSDTGVYVLRLEEEHRIKHTYTDKKLKVQVTALTEKPDIRFLEPLESGRPTNLTCSLPPVCDGGRLVHFSWAGAALDAVDPEALGSSVLTLTPRPQDHGTNLTCQVKLQGAQVTTERTIQLNVSYAPWNLTINVSFRNVTVLKILQNTSSLFILEDQSLRLVCGADSNPPAVMSWSREGRAPRPSQPSAPGVLELPHVGADDGGEFTCQAQNPLGSQQVSFRLSVQRSPPSCSCVTEEQQGSWPLVLTLIRGALMGLGFLLAYGLTWMYYTRWG</sequence>
<dbReference type="InterPro" id="IPR013783">
    <property type="entry name" value="Ig-like_fold"/>
</dbReference>
<dbReference type="Proteomes" id="UP000694726">
    <property type="component" value="Unplaced"/>
</dbReference>